<dbReference type="AlphaFoldDB" id="A0A7N0UDS2"/>
<dbReference type="EnsemblPlants" id="Kaladp0061s0123.1.v1.1">
    <property type="protein sequence ID" value="Kaladp0061s0123.1.v1.1.CDS.1"/>
    <property type="gene ID" value="Kaladp0061s0123.v1.1"/>
</dbReference>
<evidence type="ECO:0000313" key="1">
    <source>
        <dbReference type="EnsemblPlants" id="Kaladp0061s0123.1.v1.1.CDS.1"/>
    </source>
</evidence>
<dbReference type="Proteomes" id="UP000594263">
    <property type="component" value="Unplaced"/>
</dbReference>
<accession>A0A7N0UDS2</accession>
<dbReference type="Gramene" id="Kaladp0061s0123.1.v1.1">
    <property type="protein sequence ID" value="Kaladp0061s0123.1.v1.1.CDS.1"/>
    <property type="gene ID" value="Kaladp0061s0123.v1.1"/>
</dbReference>
<proteinExistence type="predicted"/>
<organism evidence="1 2">
    <name type="scientific">Kalanchoe fedtschenkoi</name>
    <name type="common">Lavender scallops</name>
    <name type="synonym">South American air plant</name>
    <dbReference type="NCBI Taxonomy" id="63787"/>
    <lineage>
        <taxon>Eukaryota</taxon>
        <taxon>Viridiplantae</taxon>
        <taxon>Streptophyta</taxon>
        <taxon>Embryophyta</taxon>
        <taxon>Tracheophyta</taxon>
        <taxon>Spermatophyta</taxon>
        <taxon>Magnoliopsida</taxon>
        <taxon>eudicotyledons</taxon>
        <taxon>Gunneridae</taxon>
        <taxon>Pentapetalae</taxon>
        <taxon>Saxifragales</taxon>
        <taxon>Crassulaceae</taxon>
        <taxon>Kalanchoe</taxon>
    </lineage>
</organism>
<name>A0A7N0UDS2_KALFE</name>
<keyword evidence="2" id="KW-1185">Reference proteome</keyword>
<reference evidence="1" key="1">
    <citation type="submission" date="2021-01" db="UniProtKB">
        <authorList>
            <consortium name="EnsemblPlants"/>
        </authorList>
    </citation>
    <scope>IDENTIFICATION</scope>
</reference>
<evidence type="ECO:0000313" key="2">
    <source>
        <dbReference type="Proteomes" id="UP000594263"/>
    </source>
</evidence>
<sequence length="66" mass="7826">MGEMFAVAESSKSKLSYRNVNYLMLNDSLKKFVTNLFQNIQFSKYILWNILHKNTKCLRDLYPLTC</sequence>
<protein>
    <submittedName>
        <fullName evidence="1">Uncharacterized protein</fullName>
    </submittedName>
</protein>